<evidence type="ECO:0000313" key="1">
    <source>
        <dbReference type="EMBL" id="SHH45863.1"/>
    </source>
</evidence>
<reference evidence="2" key="1">
    <citation type="submission" date="2016-11" db="EMBL/GenBank/DDBJ databases">
        <authorList>
            <person name="Varghese N."/>
            <person name="Submissions S."/>
        </authorList>
    </citation>
    <scope>NUCLEOTIDE SEQUENCE [LARGE SCALE GENOMIC DNA]</scope>
    <source>
        <strain evidence="2">DSM 100572</strain>
    </source>
</reference>
<accession>A0A1M5T675</accession>
<proteinExistence type="predicted"/>
<keyword evidence="2" id="KW-1185">Reference proteome</keyword>
<sequence>MFFGVYFYQKLFEVHSSGKRLTLNACSKTFSLFLSDLAFVN</sequence>
<dbReference type="AlphaFoldDB" id="A0A1M5T675"/>
<protein>
    <submittedName>
        <fullName evidence="1">Uncharacterized protein</fullName>
    </submittedName>
</protein>
<evidence type="ECO:0000313" key="2">
    <source>
        <dbReference type="Proteomes" id="UP000184109"/>
    </source>
</evidence>
<name>A0A1M5T675_9FLAO</name>
<dbReference type="STRING" id="1195760.SAMN05444281_0700"/>
<gene>
    <name evidence="1" type="ORF">SAMN05444281_0700</name>
</gene>
<dbReference type="EMBL" id="FQXQ01000001">
    <property type="protein sequence ID" value="SHH45863.1"/>
    <property type="molecule type" value="Genomic_DNA"/>
</dbReference>
<dbReference type="Proteomes" id="UP000184109">
    <property type="component" value="Unassembled WGS sequence"/>
</dbReference>
<organism evidence="1 2">
    <name type="scientific">Wenyingzhuangia marina</name>
    <dbReference type="NCBI Taxonomy" id="1195760"/>
    <lineage>
        <taxon>Bacteria</taxon>
        <taxon>Pseudomonadati</taxon>
        <taxon>Bacteroidota</taxon>
        <taxon>Flavobacteriia</taxon>
        <taxon>Flavobacteriales</taxon>
        <taxon>Flavobacteriaceae</taxon>
        <taxon>Wenyingzhuangia</taxon>
    </lineage>
</organism>